<dbReference type="NCBIfam" id="TIGR04183">
    <property type="entry name" value="Por_Secre_tail"/>
    <property type="match status" value="1"/>
</dbReference>
<dbReference type="RefSeq" id="WP_068761518.1">
    <property type="nucleotide sequence ID" value="NZ_LXIE01000011.1"/>
</dbReference>
<dbReference type="InterPro" id="IPR026444">
    <property type="entry name" value="Secre_tail"/>
</dbReference>
<feature type="signal peptide" evidence="2">
    <location>
        <begin position="1"/>
        <end position="20"/>
    </location>
</feature>
<keyword evidence="1 2" id="KW-0732">Signal</keyword>
<dbReference type="SUPFAM" id="SSF51126">
    <property type="entry name" value="Pectin lyase-like"/>
    <property type="match status" value="1"/>
</dbReference>
<dbReference type="EMBL" id="LXIE01000011">
    <property type="protein sequence ID" value="OAD91670.1"/>
    <property type="molecule type" value="Genomic_DNA"/>
</dbReference>
<gene>
    <name evidence="4" type="ORF">A7A78_11585</name>
</gene>
<dbReference type="Proteomes" id="UP000077552">
    <property type="component" value="Unassembled WGS sequence"/>
</dbReference>
<accession>A0A1A9LEH5</accession>
<name>A0A1A9LEH5_9FLAO</name>
<dbReference type="SMART" id="SM00710">
    <property type="entry name" value="PbH1"/>
    <property type="match status" value="5"/>
</dbReference>
<dbReference type="InterPro" id="IPR006626">
    <property type="entry name" value="PbH1"/>
</dbReference>
<dbReference type="InterPro" id="IPR011050">
    <property type="entry name" value="Pectin_lyase_fold/virulence"/>
</dbReference>
<feature type="domain" description="Secretion system C-terminal sorting" evidence="3">
    <location>
        <begin position="421"/>
        <end position="488"/>
    </location>
</feature>
<evidence type="ECO:0000256" key="1">
    <source>
        <dbReference type="ARBA" id="ARBA00022729"/>
    </source>
</evidence>
<dbReference type="Gene3D" id="2.160.20.10">
    <property type="entry name" value="Single-stranded right-handed beta-helix, Pectin lyase-like"/>
    <property type="match status" value="1"/>
</dbReference>
<dbReference type="InterPro" id="IPR012334">
    <property type="entry name" value="Pectin_lyas_fold"/>
</dbReference>
<dbReference type="STRING" id="1385699.A7A78_11585"/>
<dbReference type="OrthoDB" id="1230183at2"/>
<evidence type="ECO:0000313" key="4">
    <source>
        <dbReference type="EMBL" id="OAD91670.1"/>
    </source>
</evidence>
<dbReference type="Pfam" id="PF18962">
    <property type="entry name" value="Por_Secre_tail"/>
    <property type="match status" value="1"/>
</dbReference>
<evidence type="ECO:0000313" key="5">
    <source>
        <dbReference type="Proteomes" id="UP000077552"/>
    </source>
</evidence>
<feature type="chain" id="PRO_5008392154" description="Secretion system C-terminal sorting domain-containing protein" evidence="2">
    <location>
        <begin position="21"/>
        <end position="489"/>
    </location>
</feature>
<evidence type="ECO:0000259" key="3">
    <source>
        <dbReference type="Pfam" id="PF18962"/>
    </source>
</evidence>
<evidence type="ECO:0000256" key="2">
    <source>
        <dbReference type="SAM" id="SignalP"/>
    </source>
</evidence>
<proteinExistence type="predicted"/>
<reference evidence="4 5" key="1">
    <citation type="submission" date="2016-05" db="EMBL/GenBank/DDBJ databases">
        <title>Genome sequencing of Vitellibacter soesokkakensis RSSK-12.</title>
        <authorList>
            <person name="Thevarajoo S."/>
            <person name="Selvaratnam C."/>
            <person name="Goh K.M."/>
            <person name="Chan K.-G."/>
            <person name="Chong C.S."/>
        </authorList>
    </citation>
    <scope>NUCLEOTIDE SEQUENCE [LARGE SCALE GENOMIC DNA]</scope>
    <source>
        <strain evidence="4 5">RSSK-12</strain>
    </source>
</reference>
<comment type="caution">
    <text evidence="4">The sequence shown here is derived from an EMBL/GenBank/DDBJ whole genome shotgun (WGS) entry which is preliminary data.</text>
</comment>
<organism evidence="4 5">
    <name type="scientific">Aequorivita soesokkakensis</name>
    <dbReference type="NCBI Taxonomy" id="1385699"/>
    <lineage>
        <taxon>Bacteria</taxon>
        <taxon>Pseudomonadati</taxon>
        <taxon>Bacteroidota</taxon>
        <taxon>Flavobacteriia</taxon>
        <taxon>Flavobacteriales</taxon>
        <taxon>Flavobacteriaceae</taxon>
        <taxon>Aequorivita</taxon>
    </lineage>
</organism>
<keyword evidence="5" id="KW-1185">Reference proteome</keyword>
<dbReference type="AlphaFoldDB" id="A0A1A9LEH5"/>
<sequence>MKKIILSTLLVFLTFTIAIAQDYTTPNTGVTWTLADIAAASPTTITISGNDYTLLGNLTISENDTVIIDSDLTLLIDTDKLITVFGAFTINSNAVTITALDENAPYEGFLFEEFSTIDISNTTIEYGGGLRVLTETFSIDNCTLTNNVSGATTSAVIQLSRGLPQITNNTISFNENPAIGSAANSVVSAYIFNNMIEGNNQANSNRPQINLGTTLANEPLEIIQNTIIGDPALEQAGGIAIANFVGGNVNVVIDNNIIRGNRYGITILGTNDSAEITNNVIEDNNIQGDPNLGGSGINLNSSSVSADVIVSGNEIRRNLWGITLQGSASVNLGDDSNNPGLNVFAENENGGVVYALYNNTANTISAKHNCWIENQQSTEQQVEDVIFHIVDNPALGEVIFDPFECGVLGVADNTIENFSFYPNPVKNEINFNNIYSFEKVAVYGIQGNLISSEIISEGQNTLHINLPSGLYFVNFSNDVQTVTKKMIVE</sequence>
<protein>
    <recommendedName>
        <fullName evidence="3">Secretion system C-terminal sorting domain-containing protein</fullName>
    </recommendedName>
</protein>